<evidence type="ECO:0000256" key="7">
    <source>
        <dbReference type="ARBA" id="ARBA00023286"/>
    </source>
</evidence>
<dbReference type="InterPro" id="IPR050866">
    <property type="entry name" value="CNG_cation_channel"/>
</dbReference>
<protein>
    <submittedName>
        <fullName evidence="12">F-box and leucine-rich repeat protein 7</fullName>
    </submittedName>
</protein>
<keyword evidence="2" id="KW-0813">Transport</keyword>
<evidence type="ECO:0000256" key="8">
    <source>
        <dbReference type="ARBA" id="ARBA00023303"/>
    </source>
</evidence>
<dbReference type="PROSITE" id="PS50181">
    <property type="entry name" value="FBOX"/>
    <property type="match status" value="1"/>
</dbReference>
<dbReference type="InterPro" id="IPR014710">
    <property type="entry name" value="RmlC-like_jellyroll"/>
</dbReference>
<sequence length="955" mass="105160">MKPISGTFRPVSPSPLAEPAVPPKTMLPSAYESASPPSESEDENDDKKQLPLPLLHKLRKFPLFKDAPKNFHSKVAAKLSLIQYRPQEFIIKENDPALAMYWILKGTVSVALTDGESIYAELAPGSFFGEIGILFNRPRTATVVACLRVLVGVLTADALNSVLRSYPLIERRIRDEAQERLAMQEKKNKADIPIVQPSRTPAPTGSGPVVPCLPPSFVLPSASPLPLSLLLNASEEDEPRKPSTLADNVDQTVSIQGFIKSVPIFQNLPSNIVHSLALGAEPASFMPFEYIFRKGQSGSDIYFITHGEVEVVGYTSANAERVLARLRSGAFFGEMAFLELIQGNTNLLRSASIRSVLSVELIVIRTDLLKDVCTRYPSIVEEIKATAAARKNSNETPDNDDANLFSMRNSVHESFRSPPILPSLPGQFSFPFSVNTTRKPSVSSTEVSTPQLLFMNPNWNFGSSESLAHGRGGASRSVSPVSLSDIEAPMKPKVARGIDEIPPSRKRSPAPEISLQQLPQGPLDMVVPPKNPLIATNAFLAGLRKNSFQYMPHNKRIKLSNLAGRRRSSVLVSTGTIPDKVLLGAFEFLDLPKLMKLRLVSRRWRQLLYIAPNLCKRLDLSLWNTLIDDDALISITDFVGSRPRYIDISNCFHVTDEGFSYLVNEVGMAGNITVFKMRSLWEVSAMAIMDLTSPSVGKDLQEVDLSNCRKVQDNVVERLIGWAGETTGATRHLPGSEGTYNNEAGSRRLKILNLSYCKHLTDNIMYHIAFHANEKLECLDLTRCTTITDAGFQHWTYRSFPNLKKLLLRDCTFLSDKAIISLASAAPNLEILNLNFCCALLDLAIEALCQGCPNLRELDLSFCGSAVSDSSLVSISLRLFNLEKLILKGCVRVTRAGVDSLLSGYSPLAFIDISQCRNAHEYPGRIPAQSLQVNPSTKSAFISTGAQQRIVELVI</sequence>
<reference evidence="13" key="1">
    <citation type="submission" date="2019-03" db="EMBL/GenBank/DDBJ databases">
        <title>Snf2 controls pulcherriminic acid biosynthesis and connects pigmentation and antifungal activity of the yeast Metschnikowia pulcherrima.</title>
        <authorList>
            <person name="Gore-Lloyd D."/>
            <person name="Sumann I."/>
            <person name="Brachmann A.O."/>
            <person name="Schneeberger K."/>
            <person name="Ortiz-Merino R.A."/>
            <person name="Moreno-Beltran M."/>
            <person name="Schlaefli M."/>
            <person name="Kirner P."/>
            <person name="Santos Kron A."/>
            <person name="Wolfe K.H."/>
            <person name="Piel J."/>
            <person name="Ahrens C.H."/>
            <person name="Henk D."/>
            <person name="Freimoser F.M."/>
        </authorList>
    </citation>
    <scope>NUCLEOTIDE SEQUENCE [LARGE SCALE GENOMIC DNA]</scope>
    <source>
        <strain evidence="13">APC 1.2</strain>
    </source>
</reference>
<keyword evidence="7" id="KW-1071">Ligand-gated ion channel</keyword>
<dbReference type="SMART" id="SM00367">
    <property type="entry name" value="LRR_CC"/>
    <property type="match status" value="8"/>
</dbReference>
<dbReference type="GO" id="GO:0016020">
    <property type="term" value="C:membrane"/>
    <property type="evidence" value="ECO:0007669"/>
    <property type="project" value="UniProtKB-SubCell"/>
</dbReference>
<dbReference type="PROSITE" id="PS50042">
    <property type="entry name" value="CNMP_BINDING_3"/>
    <property type="match status" value="2"/>
</dbReference>
<dbReference type="SMART" id="SM00100">
    <property type="entry name" value="cNMP"/>
    <property type="match status" value="2"/>
</dbReference>
<dbReference type="SUPFAM" id="SSF51206">
    <property type="entry name" value="cAMP-binding domain-like"/>
    <property type="match status" value="2"/>
</dbReference>
<dbReference type="Gene3D" id="3.80.10.10">
    <property type="entry name" value="Ribonuclease Inhibitor"/>
    <property type="match status" value="3"/>
</dbReference>
<organism evidence="12 13">
    <name type="scientific">Metschnikowia aff. pulcherrima</name>
    <dbReference type="NCBI Taxonomy" id="2163413"/>
    <lineage>
        <taxon>Eukaryota</taxon>
        <taxon>Fungi</taxon>
        <taxon>Dikarya</taxon>
        <taxon>Ascomycota</taxon>
        <taxon>Saccharomycotina</taxon>
        <taxon>Pichiomycetes</taxon>
        <taxon>Metschnikowiaceae</taxon>
        <taxon>Metschnikowia</taxon>
    </lineage>
</organism>
<proteinExistence type="predicted"/>
<dbReference type="FunFam" id="2.60.120.10:FF:000057">
    <property type="entry name" value="Cyclic nucleotide-binding domain protein"/>
    <property type="match status" value="1"/>
</dbReference>
<gene>
    <name evidence="12" type="primary">MPUL0B05240</name>
    <name evidence="12" type="ORF">METSCH_B05240</name>
</gene>
<dbReference type="Pfam" id="PF00027">
    <property type="entry name" value="cNMP_binding"/>
    <property type="match status" value="2"/>
</dbReference>
<dbReference type="InterPro" id="IPR018488">
    <property type="entry name" value="cNMP-bd_CS"/>
</dbReference>
<dbReference type="Gene3D" id="2.60.120.10">
    <property type="entry name" value="Jelly Rolls"/>
    <property type="match status" value="2"/>
</dbReference>
<dbReference type="PROSITE" id="PS00889">
    <property type="entry name" value="CNMP_BINDING_2"/>
    <property type="match status" value="1"/>
</dbReference>
<evidence type="ECO:0000259" key="10">
    <source>
        <dbReference type="PROSITE" id="PS50042"/>
    </source>
</evidence>
<dbReference type="InterPro" id="IPR018490">
    <property type="entry name" value="cNMP-bd_dom_sf"/>
</dbReference>
<dbReference type="InterPro" id="IPR001810">
    <property type="entry name" value="F-box_dom"/>
</dbReference>
<dbReference type="CDD" id="cd00038">
    <property type="entry name" value="CAP_ED"/>
    <property type="match status" value="2"/>
</dbReference>
<dbReference type="AlphaFoldDB" id="A0A4P6XJ57"/>
<dbReference type="SUPFAM" id="SSF52047">
    <property type="entry name" value="RNI-like"/>
    <property type="match status" value="1"/>
</dbReference>
<dbReference type="Pfam" id="PF12937">
    <property type="entry name" value="F-box-like"/>
    <property type="match status" value="1"/>
</dbReference>
<dbReference type="InterPro" id="IPR057207">
    <property type="entry name" value="FBXL15_LRR"/>
</dbReference>
<feature type="compositionally biased region" description="Low complexity" evidence="9">
    <location>
        <begin position="28"/>
        <end position="38"/>
    </location>
</feature>
<evidence type="ECO:0000256" key="1">
    <source>
        <dbReference type="ARBA" id="ARBA00004141"/>
    </source>
</evidence>
<dbReference type="Proteomes" id="UP000292447">
    <property type="component" value="Chromosome II"/>
</dbReference>
<comment type="subcellular location">
    <subcellularLocation>
        <location evidence="1">Membrane</location>
        <topology evidence="1">Multi-pass membrane protein</topology>
    </subcellularLocation>
</comment>
<feature type="domain" description="Cyclic nucleotide-binding" evidence="10">
    <location>
        <begin position="264"/>
        <end position="372"/>
    </location>
</feature>
<keyword evidence="6" id="KW-0472">Membrane</keyword>
<evidence type="ECO:0000256" key="4">
    <source>
        <dbReference type="ARBA" id="ARBA00022989"/>
    </source>
</evidence>
<dbReference type="InterPro" id="IPR000595">
    <property type="entry name" value="cNMP-bd_dom"/>
</dbReference>
<dbReference type="PANTHER" id="PTHR45638:SF11">
    <property type="entry name" value="CYCLIC NUCLEOTIDE-GATED CATION CHANNEL SUBUNIT A"/>
    <property type="match status" value="1"/>
</dbReference>
<keyword evidence="3" id="KW-0812">Transmembrane</keyword>
<evidence type="ECO:0000256" key="3">
    <source>
        <dbReference type="ARBA" id="ARBA00022692"/>
    </source>
</evidence>
<dbReference type="InterPro" id="IPR006553">
    <property type="entry name" value="Leu-rich_rpt_Cys-con_subtyp"/>
</dbReference>
<keyword evidence="8" id="KW-0407">Ion channel</keyword>
<dbReference type="InterPro" id="IPR032675">
    <property type="entry name" value="LRR_dom_sf"/>
</dbReference>
<evidence type="ECO:0000259" key="11">
    <source>
        <dbReference type="PROSITE" id="PS50181"/>
    </source>
</evidence>
<evidence type="ECO:0000313" key="13">
    <source>
        <dbReference type="Proteomes" id="UP000292447"/>
    </source>
</evidence>
<evidence type="ECO:0000256" key="5">
    <source>
        <dbReference type="ARBA" id="ARBA00023065"/>
    </source>
</evidence>
<dbReference type="GO" id="GO:0005221">
    <property type="term" value="F:intracellularly cyclic nucleotide-activated monoatomic cation channel activity"/>
    <property type="evidence" value="ECO:0007669"/>
    <property type="project" value="InterPro"/>
</dbReference>
<accession>A0A4P6XJ57</accession>
<evidence type="ECO:0000256" key="2">
    <source>
        <dbReference type="ARBA" id="ARBA00022448"/>
    </source>
</evidence>
<dbReference type="GO" id="GO:0044877">
    <property type="term" value="F:protein-containing complex binding"/>
    <property type="evidence" value="ECO:0007669"/>
    <property type="project" value="TreeGrafter"/>
</dbReference>
<name>A0A4P6XJ57_9ASCO</name>
<keyword evidence="5" id="KW-0406">Ion transport</keyword>
<dbReference type="STRING" id="2163413.A0A4P6XJ57"/>
<feature type="domain" description="F-box" evidence="11">
    <location>
        <begin position="571"/>
        <end position="626"/>
    </location>
</feature>
<dbReference type="Pfam" id="PF25372">
    <property type="entry name" value="DUF7885"/>
    <property type="match status" value="1"/>
</dbReference>
<dbReference type="EMBL" id="CP034457">
    <property type="protein sequence ID" value="QBM87322.1"/>
    <property type="molecule type" value="Genomic_DNA"/>
</dbReference>
<feature type="domain" description="Cyclic nucleotide-binding" evidence="10">
    <location>
        <begin position="63"/>
        <end position="180"/>
    </location>
</feature>
<evidence type="ECO:0000256" key="9">
    <source>
        <dbReference type="SAM" id="MobiDB-lite"/>
    </source>
</evidence>
<dbReference type="PANTHER" id="PTHR45638">
    <property type="entry name" value="CYCLIC NUCLEOTIDE-GATED CATION CHANNEL SUBUNIT A"/>
    <property type="match status" value="1"/>
</dbReference>
<keyword evidence="4" id="KW-1133">Transmembrane helix</keyword>
<evidence type="ECO:0000313" key="12">
    <source>
        <dbReference type="EMBL" id="QBM87322.1"/>
    </source>
</evidence>
<feature type="region of interest" description="Disordered" evidence="9">
    <location>
        <begin position="1"/>
        <end position="48"/>
    </location>
</feature>
<keyword evidence="13" id="KW-1185">Reference proteome</keyword>
<evidence type="ECO:0000256" key="6">
    <source>
        <dbReference type="ARBA" id="ARBA00023136"/>
    </source>
</evidence>